<keyword evidence="1" id="KW-0472">Membrane</keyword>
<evidence type="ECO:0000313" key="3">
    <source>
        <dbReference type="Proteomes" id="UP000675121"/>
    </source>
</evidence>
<proteinExistence type="predicted"/>
<protein>
    <submittedName>
        <fullName evidence="2">Glutathione-regulated potassium-efflux system protein KefB</fullName>
    </submittedName>
</protein>
<keyword evidence="1" id="KW-0812">Transmembrane</keyword>
<organism evidence="2 3">
    <name type="scientific">Paraburkholderia domus</name>
    <dbReference type="NCBI Taxonomy" id="2793075"/>
    <lineage>
        <taxon>Bacteria</taxon>
        <taxon>Pseudomonadati</taxon>
        <taxon>Pseudomonadota</taxon>
        <taxon>Betaproteobacteria</taxon>
        <taxon>Burkholderiales</taxon>
        <taxon>Burkholderiaceae</taxon>
        <taxon>Paraburkholderia</taxon>
    </lineage>
</organism>
<dbReference type="AlphaFoldDB" id="A0A9N8N8F2"/>
<accession>A0A9N8N8F2</accession>
<keyword evidence="1" id="KW-1133">Transmembrane helix</keyword>
<sequence>MTKLLIDVVIFLIAALIAVPLATRLGFGAVLGYLVALKAIAMLGIVLVGGAMY</sequence>
<dbReference type="RefSeq" id="WP_236061762.1">
    <property type="nucleotide sequence ID" value="NZ_CAJNAS010000035.1"/>
</dbReference>
<evidence type="ECO:0000256" key="1">
    <source>
        <dbReference type="SAM" id="Phobius"/>
    </source>
</evidence>
<keyword evidence="3" id="KW-1185">Reference proteome</keyword>
<evidence type="ECO:0000313" key="2">
    <source>
        <dbReference type="EMBL" id="CAE6963880.1"/>
    </source>
</evidence>
<gene>
    <name evidence="2" type="primary">kefB_3</name>
    <name evidence="2" type="ORF">R70211_07183</name>
</gene>
<dbReference type="Proteomes" id="UP000675121">
    <property type="component" value="Unassembled WGS sequence"/>
</dbReference>
<feature type="transmembrane region" description="Helical" evidence="1">
    <location>
        <begin position="30"/>
        <end position="52"/>
    </location>
</feature>
<dbReference type="EMBL" id="CAJNAS010000035">
    <property type="protein sequence ID" value="CAE6963880.1"/>
    <property type="molecule type" value="Genomic_DNA"/>
</dbReference>
<feature type="transmembrane region" description="Helical" evidence="1">
    <location>
        <begin position="6"/>
        <end position="23"/>
    </location>
</feature>
<reference evidence="2" key="1">
    <citation type="submission" date="2021-02" db="EMBL/GenBank/DDBJ databases">
        <authorList>
            <person name="Vanwijnsberghe S."/>
        </authorList>
    </citation>
    <scope>NUCLEOTIDE SEQUENCE</scope>
    <source>
        <strain evidence="2">R-70211</strain>
    </source>
</reference>
<name>A0A9N8N8F2_9BURK</name>
<comment type="caution">
    <text evidence="2">The sequence shown here is derived from an EMBL/GenBank/DDBJ whole genome shotgun (WGS) entry which is preliminary data.</text>
</comment>